<dbReference type="Proteomes" id="UP000006683">
    <property type="component" value="Chromosome"/>
</dbReference>
<dbReference type="InterPro" id="IPR044150">
    <property type="entry name" value="HDAC_classIV"/>
</dbReference>
<dbReference type="eggNOG" id="COG0123">
    <property type="taxonomic scope" value="Bacteria"/>
</dbReference>
<gene>
    <name evidence="4" type="ordered locus">Fbal_1155</name>
</gene>
<dbReference type="InterPro" id="IPR023696">
    <property type="entry name" value="Ureohydrolase_dom_sf"/>
</dbReference>
<dbReference type="SUPFAM" id="SSF52768">
    <property type="entry name" value="Arginase/deacetylase"/>
    <property type="match status" value="1"/>
</dbReference>
<dbReference type="GO" id="GO:0040029">
    <property type="term" value="P:epigenetic regulation of gene expression"/>
    <property type="evidence" value="ECO:0007669"/>
    <property type="project" value="TreeGrafter"/>
</dbReference>
<dbReference type="GO" id="GO:0004407">
    <property type="term" value="F:histone deacetylase activity"/>
    <property type="evidence" value="ECO:0007669"/>
    <property type="project" value="InterPro"/>
</dbReference>
<dbReference type="RefSeq" id="WP_013344670.1">
    <property type="nucleotide sequence ID" value="NC_014541.1"/>
</dbReference>
<keyword evidence="5" id="KW-1185">Reference proteome</keyword>
<dbReference type="InterPro" id="IPR037138">
    <property type="entry name" value="His_deacetylse_dom_sf"/>
</dbReference>
<evidence type="ECO:0000313" key="5">
    <source>
        <dbReference type="Proteomes" id="UP000006683"/>
    </source>
</evidence>
<feature type="domain" description="Histone deacetylase" evidence="3">
    <location>
        <begin position="19"/>
        <end position="283"/>
    </location>
</feature>
<evidence type="ECO:0000313" key="4">
    <source>
        <dbReference type="EMBL" id="ADN75364.1"/>
    </source>
</evidence>
<dbReference type="AlphaFoldDB" id="E1SW75"/>
<evidence type="ECO:0000259" key="3">
    <source>
        <dbReference type="Pfam" id="PF00850"/>
    </source>
</evidence>
<dbReference type="PANTHER" id="PTHR10625">
    <property type="entry name" value="HISTONE DEACETYLASE HDAC1-RELATED"/>
    <property type="match status" value="1"/>
</dbReference>
<dbReference type="PANTHER" id="PTHR10625:SF19">
    <property type="entry name" value="HISTONE DEACETYLASE 12"/>
    <property type="match status" value="1"/>
</dbReference>
<dbReference type="InterPro" id="IPR000286">
    <property type="entry name" value="HDACs"/>
</dbReference>
<evidence type="ECO:0000256" key="1">
    <source>
        <dbReference type="ARBA" id="ARBA00005947"/>
    </source>
</evidence>
<dbReference type="Gene3D" id="3.40.800.20">
    <property type="entry name" value="Histone deacetylase domain"/>
    <property type="match status" value="1"/>
</dbReference>
<comment type="similarity">
    <text evidence="1">Belongs to the histone deacetylase family.</text>
</comment>
<dbReference type="KEGG" id="fbl:Fbal_1155"/>
<dbReference type="OrthoDB" id="9808367at2"/>
<dbReference type="EMBL" id="CP002209">
    <property type="protein sequence ID" value="ADN75364.1"/>
    <property type="molecule type" value="Genomic_DNA"/>
</dbReference>
<organism evidence="4 5">
    <name type="scientific">Ferrimonas balearica (strain DSM 9799 / CCM 4581 / KCTC 23876 / PAT)</name>
    <dbReference type="NCBI Taxonomy" id="550540"/>
    <lineage>
        <taxon>Bacteria</taxon>
        <taxon>Pseudomonadati</taxon>
        <taxon>Pseudomonadota</taxon>
        <taxon>Gammaproteobacteria</taxon>
        <taxon>Alteromonadales</taxon>
        <taxon>Ferrimonadaceae</taxon>
        <taxon>Ferrimonas</taxon>
    </lineage>
</organism>
<protein>
    <submittedName>
        <fullName evidence="4">Histone deacetylase</fullName>
    </submittedName>
</protein>
<name>E1SW75_FERBD</name>
<evidence type="ECO:0000256" key="2">
    <source>
        <dbReference type="ARBA" id="ARBA00022801"/>
    </source>
</evidence>
<keyword evidence="2" id="KW-0378">Hydrolase</keyword>
<proteinExistence type="inferred from homology"/>
<sequence>MLNAVYHPIYSALPLPANHRFPIHKYRLLHDALLAQGVLQPERLHQPVPLSLDQVTQVHCPDYVQRFAQGTLDRKAQRRLGFPWSPPLVARTLTACGGTLRAAELALEHGIACHLSGGYHHAHRDFGSGFCVFNDLVLAARLLLQRQAVSRVLIFDCDVHQGDGSAALCQDDPDIITCSLHCERNFPARKARSHVDVPLENDLDDAAYLATLDTVLPWLLNLYQPDLVIYDAGVDVHQDDALGYLSLSDHGLYQRDHAVLSACQQRGIPVAAVIGGGYAKDHADLVPRHSQLFFAARDLLSQR</sequence>
<dbReference type="GO" id="GO:0016787">
    <property type="term" value="F:hydrolase activity"/>
    <property type="evidence" value="ECO:0007669"/>
    <property type="project" value="UniProtKB-KW"/>
</dbReference>
<dbReference type="GeneID" id="67181390"/>
<dbReference type="InterPro" id="IPR023801">
    <property type="entry name" value="His_deacetylse_dom"/>
</dbReference>
<dbReference type="CDD" id="cd09993">
    <property type="entry name" value="HDAC_classIV"/>
    <property type="match status" value="1"/>
</dbReference>
<dbReference type="Pfam" id="PF00850">
    <property type="entry name" value="Hist_deacetyl"/>
    <property type="match status" value="1"/>
</dbReference>
<dbReference type="STRING" id="550540.Fbal_1155"/>
<dbReference type="PRINTS" id="PR01270">
    <property type="entry name" value="HDASUPER"/>
</dbReference>
<reference evidence="4 5" key="1">
    <citation type="journal article" date="2010" name="Stand. Genomic Sci.">
        <title>Complete genome sequence of Ferrimonas balearica type strain (PAT).</title>
        <authorList>
            <person name="Nolan M."/>
            <person name="Sikorski J."/>
            <person name="Davenport K."/>
            <person name="Lucas S."/>
            <person name="Glavina Del Rio T."/>
            <person name="Tice H."/>
            <person name="Cheng J."/>
            <person name="Goodwin L."/>
            <person name="Pitluck S."/>
            <person name="Liolios K."/>
            <person name="Ivanova N."/>
            <person name="Mavromatis K."/>
            <person name="Ovchinnikova G."/>
            <person name="Pati A."/>
            <person name="Chen A."/>
            <person name="Palaniappan K."/>
            <person name="Land M."/>
            <person name="Hauser L."/>
            <person name="Chang Y."/>
            <person name="Jeffries C."/>
            <person name="Tapia R."/>
            <person name="Brettin T."/>
            <person name="Detter J."/>
            <person name="Han C."/>
            <person name="Yasawong M."/>
            <person name="Rohde M."/>
            <person name="Tindall B."/>
            <person name="Goker M."/>
            <person name="Woyke T."/>
            <person name="Bristow J."/>
            <person name="Eisen J."/>
            <person name="Markowitz V."/>
            <person name="Hugenholtz P."/>
            <person name="Kyrpides N."/>
            <person name="Klenk H."/>
            <person name="Lapidus A."/>
        </authorList>
    </citation>
    <scope>NUCLEOTIDE SEQUENCE [LARGE SCALE GENOMIC DNA]</scope>
    <source>
        <strain evidence="5">DSM 9799 / CCM 4581 / KCTC 23876 / PAT</strain>
    </source>
</reference>
<accession>E1SW75</accession>
<dbReference type="HOGENOM" id="CLU_007727_1_0_6"/>